<reference evidence="2" key="1">
    <citation type="submission" date="2019-12" db="EMBL/GenBank/DDBJ databases">
        <title>Genome sequencing and annotation of Brassica cretica.</title>
        <authorList>
            <person name="Studholme D.J."/>
            <person name="Sarris P."/>
        </authorList>
    </citation>
    <scope>NUCLEOTIDE SEQUENCE</scope>
    <source>
        <strain evidence="2">PFS-109/04</strain>
        <tissue evidence="2">Leaf</tissue>
    </source>
</reference>
<accession>A0A8S9QX00</accession>
<comment type="caution">
    <text evidence="2">The sequence shown here is derived from an EMBL/GenBank/DDBJ whole genome shotgun (WGS) entry which is preliminary data.</text>
</comment>
<protein>
    <submittedName>
        <fullName evidence="2">Uncharacterized protein</fullName>
    </submittedName>
</protein>
<feature type="region of interest" description="Disordered" evidence="1">
    <location>
        <begin position="1"/>
        <end position="20"/>
    </location>
</feature>
<evidence type="ECO:0000313" key="3">
    <source>
        <dbReference type="Proteomes" id="UP000712600"/>
    </source>
</evidence>
<evidence type="ECO:0000313" key="2">
    <source>
        <dbReference type="EMBL" id="KAF3557544.1"/>
    </source>
</evidence>
<name>A0A8S9QX00_BRACR</name>
<proteinExistence type="predicted"/>
<organism evidence="2 3">
    <name type="scientific">Brassica cretica</name>
    <name type="common">Mustard</name>
    <dbReference type="NCBI Taxonomy" id="69181"/>
    <lineage>
        <taxon>Eukaryota</taxon>
        <taxon>Viridiplantae</taxon>
        <taxon>Streptophyta</taxon>
        <taxon>Embryophyta</taxon>
        <taxon>Tracheophyta</taxon>
        <taxon>Spermatophyta</taxon>
        <taxon>Magnoliopsida</taxon>
        <taxon>eudicotyledons</taxon>
        <taxon>Gunneridae</taxon>
        <taxon>Pentapetalae</taxon>
        <taxon>rosids</taxon>
        <taxon>malvids</taxon>
        <taxon>Brassicales</taxon>
        <taxon>Brassicaceae</taxon>
        <taxon>Brassiceae</taxon>
        <taxon>Brassica</taxon>
    </lineage>
</organism>
<gene>
    <name evidence="2" type="ORF">F2Q69_00013739</name>
</gene>
<dbReference type="EMBL" id="QGKX02000996">
    <property type="protein sequence ID" value="KAF3557544.1"/>
    <property type="molecule type" value="Genomic_DNA"/>
</dbReference>
<dbReference type="Proteomes" id="UP000712600">
    <property type="component" value="Unassembled WGS sequence"/>
</dbReference>
<evidence type="ECO:0000256" key="1">
    <source>
        <dbReference type="SAM" id="MobiDB-lite"/>
    </source>
</evidence>
<dbReference type="AlphaFoldDB" id="A0A8S9QX00"/>
<sequence>MTNRPTQHHGPEALRGGLGMIRPVTKLTPRLRPFHPLNQGLRLCNPYQELAFSVRSMPKAFQPVLRPNVVLDRTSQISEYS</sequence>